<keyword evidence="3" id="KW-0808">Transferase</keyword>
<dbReference type="RefSeq" id="WP_120695317.1">
    <property type="nucleotide sequence ID" value="NZ_RBDX01000003.1"/>
</dbReference>
<dbReference type="Pfam" id="PF06722">
    <property type="entry name" value="EryCIII-like_C"/>
    <property type="match status" value="1"/>
</dbReference>
<proteinExistence type="inferred from homology"/>
<reference evidence="8 9" key="1">
    <citation type="submission" date="2018-09" db="EMBL/GenBank/DDBJ databases">
        <title>Streptomyces sp. nov. DS1-2, an endophytic actinomycete isolated from roots of Dendrobium scabrilingue.</title>
        <authorList>
            <person name="Kuncharoen N."/>
            <person name="Kudo T."/>
            <person name="Ohkuma M."/>
            <person name="Yuki M."/>
            <person name="Tanasupawat S."/>
        </authorList>
    </citation>
    <scope>NUCLEOTIDE SEQUENCE [LARGE SCALE GENOMIC DNA]</scope>
    <source>
        <strain evidence="6 9">AZ1-7</strain>
        <strain evidence="7 8">DS1-2</strain>
    </source>
</reference>
<gene>
    <name evidence="7" type="ORF">D7318_03290</name>
    <name evidence="6" type="ORF">D7319_06370</name>
</gene>
<dbReference type="InterPro" id="IPR050426">
    <property type="entry name" value="Glycosyltransferase_28"/>
</dbReference>
<dbReference type="Proteomes" id="UP000275024">
    <property type="component" value="Unassembled WGS sequence"/>
</dbReference>
<name>A0A3A9WET2_9ACTN</name>
<evidence type="ECO:0000313" key="9">
    <source>
        <dbReference type="Proteomes" id="UP000275024"/>
    </source>
</evidence>
<dbReference type="Pfam" id="PF21036">
    <property type="entry name" value="EryCIII-like_N"/>
    <property type="match status" value="1"/>
</dbReference>
<dbReference type="OrthoDB" id="3863369at2"/>
<dbReference type="FunFam" id="3.40.50.2000:FF:000072">
    <property type="entry name" value="Glycosyl transferase"/>
    <property type="match status" value="1"/>
</dbReference>
<dbReference type="GO" id="GO:0008194">
    <property type="term" value="F:UDP-glycosyltransferase activity"/>
    <property type="evidence" value="ECO:0007669"/>
    <property type="project" value="InterPro"/>
</dbReference>
<dbReference type="GO" id="GO:0017000">
    <property type="term" value="P:antibiotic biosynthetic process"/>
    <property type="evidence" value="ECO:0007669"/>
    <property type="project" value="UniProtKB-ARBA"/>
</dbReference>
<sequence length="384" mass="39464">MRYLYAVMPGLSHLYPLVPSVRAARLAGHDVLVATSGGAVGPAAGAGLPVVDVAQDREIAPVFDRLLVDVLRPGLSDEELMGLMGAAFATIGDRMIDGLLSTALEWRPDAVVYEPGLAGGLITARRLGVPGVVHGVGLRHPTSWGMYGMGPTAARLGIAELPEHPDVEVRISPDSLEEHNEAPGEDLSVVAEVPMRACPFNGGGEVPDWALSRGDRPRVVVTMGSSAATTGEGRVLADIVRGAAGLDVEVVVTTGSGGLPDALDPLPKNVRVVSWLPLSELLPVSDAVVHHAGMGTMFAAYAAGVPQLSVPPTGGRPAPHEVTEARGAGLTVQPGALTPDGVAAALRDLLDDPGYAAASREVAAEMAAMPGPDAAIDRLTRLIG</sequence>
<feature type="domain" description="Erythromycin biosynthesis protein CIII-like C-terminal" evidence="4">
    <location>
        <begin position="242"/>
        <end position="380"/>
    </location>
</feature>
<dbReference type="InterPro" id="IPR002213">
    <property type="entry name" value="UDP_glucos_trans"/>
</dbReference>
<accession>A0A3A9WET2</accession>
<dbReference type="EMBL" id="RBDX01000003">
    <property type="protein sequence ID" value="RKN11548.1"/>
    <property type="molecule type" value="Genomic_DNA"/>
</dbReference>
<evidence type="ECO:0000313" key="8">
    <source>
        <dbReference type="Proteomes" id="UP000268652"/>
    </source>
</evidence>
<organism evidence="6 9">
    <name type="scientific">Streptomyces radicis</name>
    <dbReference type="NCBI Taxonomy" id="1750517"/>
    <lineage>
        <taxon>Bacteria</taxon>
        <taxon>Bacillati</taxon>
        <taxon>Actinomycetota</taxon>
        <taxon>Actinomycetes</taxon>
        <taxon>Kitasatosporales</taxon>
        <taxon>Streptomycetaceae</taxon>
        <taxon>Streptomyces</taxon>
    </lineage>
</organism>
<feature type="domain" description="Erythromycin biosynthesis protein CIII-like N-terminal" evidence="5">
    <location>
        <begin position="23"/>
        <end position="224"/>
    </location>
</feature>
<dbReference type="EMBL" id="RBDY01000002">
    <property type="protein sequence ID" value="RKN26434.1"/>
    <property type="molecule type" value="Genomic_DNA"/>
</dbReference>
<dbReference type="InterPro" id="IPR048284">
    <property type="entry name" value="EryCIII-like_N"/>
</dbReference>
<evidence type="ECO:0000256" key="3">
    <source>
        <dbReference type="ARBA" id="ARBA00022679"/>
    </source>
</evidence>
<dbReference type="SUPFAM" id="SSF53756">
    <property type="entry name" value="UDP-Glycosyltransferase/glycogen phosphorylase"/>
    <property type="match status" value="1"/>
</dbReference>
<dbReference type="AlphaFoldDB" id="A0A3A9WET2"/>
<keyword evidence="8" id="KW-1185">Reference proteome</keyword>
<comment type="similarity">
    <text evidence="1">Belongs to the glycosyltransferase 28 family.</text>
</comment>
<comment type="caution">
    <text evidence="6">The sequence shown here is derived from an EMBL/GenBank/DDBJ whole genome shotgun (WGS) entry which is preliminary data.</text>
</comment>
<dbReference type="PANTHER" id="PTHR48050">
    <property type="entry name" value="STEROL 3-BETA-GLUCOSYLTRANSFERASE"/>
    <property type="match status" value="1"/>
</dbReference>
<protein>
    <submittedName>
        <fullName evidence="6">DUF1205 domain-containing protein</fullName>
    </submittedName>
</protein>
<dbReference type="CDD" id="cd03784">
    <property type="entry name" value="GT1_Gtf-like"/>
    <property type="match status" value="1"/>
</dbReference>
<evidence type="ECO:0000256" key="2">
    <source>
        <dbReference type="ARBA" id="ARBA00022676"/>
    </source>
</evidence>
<dbReference type="GO" id="GO:0016758">
    <property type="term" value="F:hexosyltransferase activity"/>
    <property type="evidence" value="ECO:0007669"/>
    <property type="project" value="UniProtKB-ARBA"/>
</dbReference>
<dbReference type="Gene3D" id="3.40.50.2000">
    <property type="entry name" value="Glycogen Phosphorylase B"/>
    <property type="match status" value="2"/>
</dbReference>
<evidence type="ECO:0000259" key="4">
    <source>
        <dbReference type="Pfam" id="PF06722"/>
    </source>
</evidence>
<dbReference type="PANTHER" id="PTHR48050:SF13">
    <property type="entry name" value="STEROL 3-BETA-GLUCOSYLTRANSFERASE UGT80A2"/>
    <property type="match status" value="1"/>
</dbReference>
<evidence type="ECO:0000313" key="7">
    <source>
        <dbReference type="EMBL" id="RKN26434.1"/>
    </source>
</evidence>
<evidence type="ECO:0000259" key="5">
    <source>
        <dbReference type="Pfam" id="PF21036"/>
    </source>
</evidence>
<keyword evidence="2" id="KW-0328">Glycosyltransferase</keyword>
<evidence type="ECO:0000313" key="6">
    <source>
        <dbReference type="EMBL" id="RKN11548.1"/>
    </source>
</evidence>
<dbReference type="Proteomes" id="UP000268652">
    <property type="component" value="Unassembled WGS sequence"/>
</dbReference>
<evidence type="ECO:0000256" key="1">
    <source>
        <dbReference type="ARBA" id="ARBA00006962"/>
    </source>
</evidence>
<dbReference type="InterPro" id="IPR010610">
    <property type="entry name" value="EryCIII-like_C"/>
</dbReference>